<organism evidence="8 9">
    <name type="scientific">Sphingomonas naasensis</name>
    <dbReference type="NCBI Taxonomy" id="1344951"/>
    <lineage>
        <taxon>Bacteria</taxon>
        <taxon>Pseudomonadati</taxon>
        <taxon>Pseudomonadota</taxon>
        <taxon>Alphaproteobacteria</taxon>
        <taxon>Sphingomonadales</taxon>
        <taxon>Sphingomonadaceae</taxon>
        <taxon>Sphingomonas</taxon>
    </lineage>
</organism>
<dbReference type="InterPro" id="IPR007829">
    <property type="entry name" value="TM2"/>
</dbReference>
<feature type="transmembrane region" description="Helical" evidence="6">
    <location>
        <begin position="81"/>
        <end position="100"/>
    </location>
</feature>
<dbReference type="OrthoDB" id="2004788at2"/>
<dbReference type="AlphaFoldDB" id="A0A4S1WRY2"/>
<evidence type="ECO:0000256" key="5">
    <source>
        <dbReference type="SAM" id="MobiDB-lite"/>
    </source>
</evidence>
<comment type="caution">
    <text evidence="8">The sequence shown here is derived from an EMBL/GenBank/DDBJ whole genome shotgun (WGS) entry which is preliminary data.</text>
</comment>
<evidence type="ECO:0000313" key="8">
    <source>
        <dbReference type="EMBL" id="TGX45763.1"/>
    </source>
</evidence>
<dbReference type="EMBL" id="SRXU01000001">
    <property type="protein sequence ID" value="TGX45763.1"/>
    <property type="molecule type" value="Genomic_DNA"/>
</dbReference>
<gene>
    <name evidence="8" type="ORF">E5A74_00860</name>
</gene>
<evidence type="ECO:0000256" key="2">
    <source>
        <dbReference type="ARBA" id="ARBA00022692"/>
    </source>
</evidence>
<keyword evidence="4 6" id="KW-0472">Membrane</keyword>
<proteinExistence type="predicted"/>
<comment type="subcellular location">
    <subcellularLocation>
        <location evidence="1">Membrane</location>
        <topology evidence="1">Multi-pass membrane protein</topology>
    </subcellularLocation>
</comment>
<accession>A0A4S1WRY2</accession>
<evidence type="ECO:0000259" key="7">
    <source>
        <dbReference type="Pfam" id="PF05154"/>
    </source>
</evidence>
<protein>
    <submittedName>
        <fullName evidence="8">TM2 domain-containing protein</fullName>
    </submittedName>
</protein>
<keyword evidence="2 6" id="KW-0812">Transmembrane</keyword>
<dbReference type="Proteomes" id="UP000309848">
    <property type="component" value="Unassembled WGS sequence"/>
</dbReference>
<evidence type="ECO:0000256" key="4">
    <source>
        <dbReference type="ARBA" id="ARBA00023136"/>
    </source>
</evidence>
<evidence type="ECO:0000313" key="9">
    <source>
        <dbReference type="Proteomes" id="UP000309848"/>
    </source>
</evidence>
<dbReference type="RefSeq" id="WP_135981900.1">
    <property type="nucleotide sequence ID" value="NZ_JAASQM010000001.1"/>
</dbReference>
<feature type="transmembrane region" description="Helical" evidence="6">
    <location>
        <begin position="106"/>
        <end position="128"/>
    </location>
</feature>
<sequence length="151" mass="16709">MRGQVLGVDRTSGDGQISGEDGQRYTFRPGDWSDEKGPAVGLRVDFATEGTRAIRIFRLPEAQAVSTPERRQPPANDRNKYVAAILAFFLGTLGIHRFYLGRNGSGVLMIVISATVVGLIVTGLWSFIDAVRYLIMSDAEFDHRYARTWSA</sequence>
<name>A0A4S1WRY2_9SPHN</name>
<feature type="domain" description="TM2" evidence="7">
    <location>
        <begin position="77"/>
        <end position="131"/>
    </location>
</feature>
<keyword evidence="9" id="KW-1185">Reference proteome</keyword>
<evidence type="ECO:0000256" key="1">
    <source>
        <dbReference type="ARBA" id="ARBA00004141"/>
    </source>
</evidence>
<evidence type="ECO:0000256" key="3">
    <source>
        <dbReference type="ARBA" id="ARBA00022989"/>
    </source>
</evidence>
<evidence type="ECO:0000256" key="6">
    <source>
        <dbReference type="SAM" id="Phobius"/>
    </source>
</evidence>
<feature type="region of interest" description="Disordered" evidence="5">
    <location>
        <begin position="1"/>
        <end position="24"/>
    </location>
</feature>
<reference evidence="8 9" key="1">
    <citation type="submission" date="2019-04" db="EMBL/GenBank/DDBJ databases">
        <title>Sphingomonas psychrotolerans sp. nov., isolated from soil in the Tianshan Mountains, Xinjiang, China.</title>
        <authorList>
            <person name="Luo Y."/>
            <person name="Sheng H."/>
        </authorList>
    </citation>
    <scope>NUCLEOTIDE SEQUENCE [LARGE SCALE GENOMIC DNA]</scope>
    <source>
        <strain evidence="8 9">KIS18-15</strain>
    </source>
</reference>
<dbReference type="Pfam" id="PF05154">
    <property type="entry name" value="TM2"/>
    <property type="match status" value="1"/>
</dbReference>
<keyword evidence="3 6" id="KW-1133">Transmembrane helix</keyword>
<dbReference type="GO" id="GO:0016020">
    <property type="term" value="C:membrane"/>
    <property type="evidence" value="ECO:0007669"/>
    <property type="project" value="UniProtKB-SubCell"/>
</dbReference>